<keyword evidence="3" id="KW-1185">Reference proteome</keyword>
<evidence type="ECO:0000313" key="2">
    <source>
        <dbReference type="EMBL" id="GAO29255.1"/>
    </source>
</evidence>
<dbReference type="Gene3D" id="2.30.130.40">
    <property type="entry name" value="LON domain-like"/>
    <property type="match status" value="1"/>
</dbReference>
<dbReference type="SMART" id="SM00464">
    <property type="entry name" value="LON"/>
    <property type="match status" value="1"/>
</dbReference>
<evidence type="ECO:0000259" key="1">
    <source>
        <dbReference type="PROSITE" id="PS51787"/>
    </source>
</evidence>
<dbReference type="AlphaFoldDB" id="A0A0E9LWK0"/>
<dbReference type="RefSeq" id="WP_227625518.1">
    <property type="nucleotide sequence ID" value="NZ_BAZW01000007.1"/>
</dbReference>
<dbReference type="GO" id="GO:0008233">
    <property type="term" value="F:peptidase activity"/>
    <property type="evidence" value="ECO:0007669"/>
    <property type="project" value="UniProtKB-KW"/>
</dbReference>
<dbReference type="SUPFAM" id="SSF88697">
    <property type="entry name" value="PUA domain-like"/>
    <property type="match status" value="1"/>
</dbReference>
<dbReference type="EMBL" id="BAZW01000007">
    <property type="protein sequence ID" value="GAO29255.1"/>
    <property type="molecule type" value="Genomic_DNA"/>
</dbReference>
<dbReference type="InterPro" id="IPR003111">
    <property type="entry name" value="Lon_prtase_N"/>
</dbReference>
<proteinExistence type="predicted"/>
<keyword evidence="2" id="KW-0378">Hydrolase</keyword>
<dbReference type="InterPro" id="IPR015947">
    <property type="entry name" value="PUA-like_sf"/>
</dbReference>
<dbReference type="Pfam" id="PF02190">
    <property type="entry name" value="LON_substr_bdg"/>
    <property type="match status" value="1"/>
</dbReference>
<evidence type="ECO:0000313" key="3">
    <source>
        <dbReference type="Proteomes" id="UP000032900"/>
    </source>
</evidence>
<dbReference type="STRING" id="1236989.JCM15548_11423"/>
<dbReference type="PROSITE" id="PS51787">
    <property type="entry name" value="LON_N"/>
    <property type="match status" value="1"/>
</dbReference>
<feature type="domain" description="Lon N-terminal" evidence="1">
    <location>
        <begin position="42"/>
        <end position="198"/>
    </location>
</feature>
<keyword evidence="2" id="KW-0645">Protease</keyword>
<accession>A0A0E9LWK0</accession>
<dbReference type="PANTHER" id="PTHR46732:SF8">
    <property type="entry name" value="ATP-DEPENDENT PROTEASE LA (LON) DOMAIN PROTEIN"/>
    <property type="match status" value="1"/>
</dbReference>
<gene>
    <name evidence="2" type="ORF">JCM15548_11423</name>
</gene>
<dbReference type="Proteomes" id="UP000032900">
    <property type="component" value="Unassembled WGS sequence"/>
</dbReference>
<sequence>MDNFKVSIGFSEMMDSDSEFIPIVEDEDYQMNKDDERMPEDLPLLPLRNTVLFPGVIVPISVGRERSLKLVKDVQRNKGFLGAVAQIDAAMEEPGTKDLYKVGTIARVLKILEMPDGSTSVIIQGRIRFKWKTVVSDDPYFKVSYKVLEDVVPEGDAKREFEAVIGSLKDLSLRIIKGSSNIPQELPLPLKISIVPLF</sequence>
<name>A0A0E9LWK0_9BACT</name>
<comment type="caution">
    <text evidence="2">The sequence shown here is derived from an EMBL/GenBank/DDBJ whole genome shotgun (WGS) entry which is preliminary data.</text>
</comment>
<dbReference type="GO" id="GO:0006508">
    <property type="term" value="P:proteolysis"/>
    <property type="evidence" value="ECO:0007669"/>
    <property type="project" value="UniProtKB-KW"/>
</dbReference>
<protein>
    <submittedName>
        <fullName evidence="2">ATP-dependent protease</fullName>
    </submittedName>
</protein>
<reference evidence="2 3" key="1">
    <citation type="journal article" date="2015" name="Microbes Environ.">
        <title>Distribution and evolution of nitrogen fixation genes in the phylum bacteroidetes.</title>
        <authorList>
            <person name="Inoue J."/>
            <person name="Oshima K."/>
            <person name="Suda W."/>
            <person name="Sakamoto M."/>
            <person name="Iino T."/>
            <person name="Noda S."/>
            <person name="Hongoh Y."/>
            <person name="Hattori M."/>
            <person name="Ohkuma M."/>
        </authorList>
    </citation>
    <scope>NUCLEOTIDE SEQUENCE [LARGE SCALE GENOMIC DNA]</scope>
    <source>
        <strain evidence="2">JCM 15548</strain>
    </source>
</reference>
<dbReference type="InterPro" id="IPR046336">
    <property type="entry name" value="Lon_prtase_N_sf"/>
</dbReference>
<dbReference type="PANTHER" id="PTHR46732">
    <property type="entry name" value="ATP-DEPENDENT PROTEASE LA (LON) DOMAIN PROTEIN"/>
    <property type="match status" value="1"/>
</dbReference>
<organism evidence="2 3">
    <name type="scientific">Geofilum rubicundum JCM 15548</name>
    <dbReference type="NCBI Taxonomy" id="1236989"/>
    <lineage>
        <taxon>Bacteria</taxon>
        <taxon>Pseudomonadati</taxon>
        <taxon>Bacteroidota</taxon>
        <taxon>Bacteroidia</taxon>
        <taxon>Marinilabiliales</taxon>
        <taxon>Marinilabiliaceae</taxon>
        <taxon>Geofilum</taxon>
    </lineage>
</organism>